<feature type="region of interest" description="Disordered" evidence="1">
    <location>
        <begin position="1"/>
        <end position="27"/>
    </location>
</feature>
<dbReference type="RefSeq" id="WP_350349935.1">
    <property type="nucleotide sequence ID" value="NZ_CP158374.1"/>
</dbReference>
<dbReference type="EMBL" id="CP158374">
    <property type="protein sequence ID" value="XBX83934.1"/>
    <property type="molecule type" value="Genomic_DNA"/>
</dbReference>
<name>A0AAU7WC83_9MICO</name>
<proteinExistence type="predicted"/>
<evidence type="ECO:0000256" key="1">
    <source>
        <dbReference type="SAM" id="MobiDB-lite"/>
    </source>
</evidence>
<gene>
    <name evidence="2" type="ORF">ABIQ69_08570</name>
</gene>
<dbReference type="AlphaFoldDB" id="A0AAU7WC83"/>
<reference evidence="2" key="1">
    <citation type="submission" date="2024-05" db="EMBL/GenBank/DDBJ databases">
        <authorList>
            <person name="Yu L."/>
        </authorList>
    </citation>
    <scope>NUCLEOTIDE SEQUENCE</scope>
    <source>
        <strain evidence="2">G08B096</strain>
    </source>
</reference>
<sequence>MQQDRPTVVPGSSKVAGGPLDVVGGMGEDEAIPVRSMWRSRR</sequence>
<evidence type="ECO:0000313" key="2">
    <source>
        <dbReference type="EMBL" id="XBX83934.1"/>
    </source>
</evidence>
<accession>A0AAU7WC83</accession>
<protein>
    <submittedName>
        <fullName evidence="2">Uncharacterized protein</fullName>
    </submittedName>
</protein>
<organism evidence="2">
    <name type="scientific">Agromyces sp. G08B096</name>
    <dbReference type="NCBI Taxonomy" id="3156399"/>
    <lineage>
        <taxon>Bacteria</taxon>
        <taxon>Bacillati</taxon>
        <taxon>Actinomycetota</taxon>
        <taxon>Actinomycetes</taxon>
        <taxon>Micrococcales</taxon>
        <taxon>Microbacteriaceae</taxon>
        <taxon>Agromyces</taxon>
    </lineage>
</organism>